<dbReference type="InterPro" id="IPR050492">
    <property type="entry name" value="Bact_metal-bind_prot9"/>
</dbReference>
<dbReference type="EMBL" id="JBHSZO010000015">
    <property type="protein sequence ID" value="MFC7218790.1"/>
    <property type="molecule type" value="Genomic_DNA"/>
</dbReference>
<gene>
    <name evidence="7" type="ORF">ACFQLX_11500</name>
</gene>
<feature type="chain" id="PRO_5047501407" evidence="6">
    <location>
        <begin position="26"/>
        <end position="325"/>
    </location>
</feature>
<comment type="similarity">
    <text evidence="1 4">Belongs to the bacterial solute-binding protein 9 family.</text>
</comment>
<reference evidence="8" key="1">
    <citation type="journal article" date="2019" name="Int. J. Syst. Evol. Microbiol.">
        <title>The Global Catalogue of Microorganisms (GCM) 10K type strain sequencing project: providing services to taxonomists for standard genome sequencing and annotation.</title>
        <authorList>
            <consortium name="The Broad Institute Genomics Platform"/>
            <consortium name="The Broad Institute Genome Sequencing Center for Infectious Disease"/>
            <person name="Wu L."/>
            <person name="Ma J."/>
        </authorList>
    </citation>
    <scope>NUCLEOTIDE SEQUENCE [LARGE SCALE GENOMIC DNA]</scope>
    <source>
        <strain evidence="8">CGMCC 1.13681</strain>
    </source>
</reference>
<dbReference type="PANTHER" id="PTHR42953">
    <property type="entry name" value="HIGH-AFFINITY ZINC UPTAKE SYSTEM PROTEIN ZNUA-RELATED"/>
    <property type="match status" value="1"/>
</dbReference>
<dbReference type="Pfam" id="PF01297">
    <property type="entry name" value="ZnuA"/>
    <property type="match status" value="1"/>
</dbReference>
<evidence type="ECO:0000256" key="1">
    <source>
        <dbReference type="ARBA" id="ARBA00011028"/>
    </source>
</evidence>
<name>A0ABW2GHC1_9ACTN</name>
<evidence type="ECO:0000313" key="8">
    <source>
        <dbReference type="Proteomes" id="UP001596413"/>
    </source>
</evidence>
<evidence type="ECO:0000256" key="3">
    <source>
        <dbReference type="ARBA" id="ARBA00022729"/>
    </source>
</evidence>
<dbReference type="PROSITE" id="PS51257">
    <property type="entry name" value="PROKAR_LIPOPROTEIN"/>
    <property type="match status" value="1"/>
</dbReference>
<sequence>MSVMKNFRRLIPVAALAVAAPLALSACGDSASAKTTEDGRLKVTASFYPTQFLVEQIGRDHVQVSTLTKPGTEPHDLELSPRQTGELADTGMIIYLKGIQPAVDDAIKESGVKDAVDIAKFTTLEKTGTTEDGHAHEEEHAEEEGHDHGDEHGLDPHIWIDPVRYAQTAKGVGEAMAKADPDHAADYRRNAADLADRLGKLDKSFAGGLKNRTTDTFITTHAAFGYLADRYGLVQESIKGLDPESEPSAKRMRELHEIAEHDDVTTVFFETLVSPKTAETLAGDLGLRTAVLDPIEGISDTSPGSDYFQVQEANLKTLQKALGAK</sequence>
<dbReference type="Gene3D" id="3.40.50.1980">
    <property type="entry name" value="Nitrogenase molybdenum iron protein domain"/>
    <property type="match status" value="2"/>
</dbReference>
<feature type="compositionally biased region" description="Basic and acidic residues" evidence="5">
    <location>
        <begin position="128"/>
        <end position="151"/>
    </location>
</feature>
<evidence type="ECO:0000256" key="4">
    <source>
        <dbReference type="RuleBase" id="RU003512"/>
    </source>
</evidence>
<dbReference type="InterPro" id="IPR006127">
    <property type="entry name" value="ZnuA-like"/>
</dbReference>
<dbReference type="SUPFAM" id="SSF53807">
    <property type="entry name" value="Helical backbone' metal receptor"/>
    <property type="match status" value="1"/>
</dbReference>
<protein>
    <submittedName>
        <fullName evidence="7">Metal ABC transporter substrate-binding protein</fullName>
    </submittedName>
</protein>
<evidence type="ECO:0000313" key="7">
    <source>
        <dbReference type="EMBL" id="MFC7218790.1"/>
    </source>
</evidence>
<evidence type="ECO:0000256" key="6">
    <source>
        <dbReference type="SAM" id="SignalP"/>
    </source>
</evidence>
<comment type="caution">
    <text evidence="7">The sequence shown here is derived from an EMBL/GenBank/DDBJ whole genome shotgun (WGS) entry which is preliminary data.</text>
</comment>
<dbReference type="PANTHER" id="PTHR42953:SF3">
    <property type="entry name" value="HIGH-AFFINITY ZINC UPTAKE SYSTEM PROTEIN ZNUA"/>
    <property type="match status" value="1"/>
</dbReference>
<evidence type="ECO:0000256" key="5">
    <source>
        <dbReference type="SAM" id="MobiDB-lite"/>
    </source>
</evidence>
<feature type="signal peptide" evidence="6">
    <location>
        <begin position="1"/>
        <end position="25"/>
    </location>
</feature>
<dbReference type="PRINTS" id="PR00690">
    <property type="entry name" value="ADHESNFAMILY"/>
</dbReference>
<feature type="region of interest" description="Disordered" evidence="5">
    <location>
        <begin position="126"/>
        <end position="151"/>
    </location>
</feature>
<organism evidence="7 8">
    <name type="scientific">Streptomyces polyrhachis</name>
    <dbReference type="NCBI Taxonomy" id="1282885"/>
    <lineage>
        <taxon>Bacteria</taxon>
        <taxon>Bacillati</taxon>
        <taxon>Actinomycetota</taxon>
        <taxon>Actinomycetes</taxon>
        <taxon>Kitasatosporales</taxon>
        <taxon>Streptomycetaceae</taxon>
        <taxon>Streptomyces</taxon>
    </lineage>
</organism>
<proteinExistence type="inferred from homology"/>
<keyword evidence="2 4" id="KW-0813">Transport</keyword>
<dbReference type="RefSeq" id="WP_386414237.1">
    <property type="nucleotide sequence ID" value="NZ_JBHSZO010000015.1"/>
</dbReference>
<keyword evidence="3 6" id="KW-0732">Signal</keyword>
<dbReference type="Proteomes" id="UP001596413">
    <property type="component" value="Unassembled WGS sequence"/>
</dbReference>
<keyword evidence="8" id="KW-1185">Reference proteome</keyword>
<dbReference type="InterPro" id="IPR006128">
    <property type="entry name" value="Lipoprotein_PsaA-like"/>
</dbReference>
<evidence type="ECO:0000256" key="2">
    <source>
        <dbReference type="ARBA" id="ARBA00022448"/>
    </source>
</evidence>
<accession>A0ABW2GHC1</accession>